<evidence type="ECO:0000313" key="3">
    <source>
        <dbReference type="Proteomes" id="UP001500034"/>
    </source>
</evidence>
<dbReference type="RefSeq" id="WP_345597083.1">
    <property type="nucleotide sequence ID" value="NZ_BAABCQ010000203.1"/>
</dbReference>
<sequence>MSNPGETRRGGRRPAPPADYWNAPAVVRTFGDAPAPGYLDTLVPVASGGSTLAADIGCGAGRNLSLLARRGYRVVAVDLHEAMLTEARRRRRDDVTYLQADVTRLPFAQASVGFLVCHGVLHNLPSRDAVGAALAELRRVALPSARVSLNVFSSSYLDPALERVGPDTFVLGNGQQMTLLEPGELARLCVRTGWHLADGPHQYLRGGDPGQRSVWRVALEPSCDR</sequence>
<dbReference type="InterPro" id="IPR013216">
    <property type="entry name" value="Methyltransf_11"/>
</dbReference>
<dbReference type="EMBL" id="BAABCQ010000203">
    <property type="protein sequence ID" value="GAA4009692.1"/>
    <property type="molecule type" value="Genomic_DNA"/>
</dbReference>
<name>A0ABP7SC31_9ACTN</name>
<proteinExistence type="predicted"/>
<reference evidence="3" key="1">
    <citation type="journal article" date="2019" name="Int. J. Syst. Evol. Microbiol.">
        <title>The Global Catalogue of Microorganisms (GCM) 10K type strain sequencing project: providing services to taxonomists for standard genome sequencing and annotation.</title>
        <authorList>
            <consortium name="The Broad Institute Genomics Platform"/>
            <consortium name="The Broad Institute Genome Sequencing Center for Infectious Disease"/>
            <person name="Wu L."/>
            <person name="Ma J."/>
        </authorList>
    </citation>
    <scope>NUCLEOTIDE SEQUENCE [LARGE SCALE GENOMIC DNA]</scope>
    <source>
        <strain evidence="3">JCM 17027</strain>
    </source>
</reference>
<organism evidence="2 3">
    <name type="scientific">Streptomyces marokkonensis</name>
    <dbReference type="NCBI Taxonomy" id="324855"/>
    <lineage>
        <taxon>Bacteria</taxon>
        <taxon>Bacillati</taxon>
        <taxon>Actinomycetota</taxon>
        <taxon>Actinomycetes</taxon>
        <taxon>Kitasatosporales</taxon>
        <taxon>Streptomycetaceae</taxon>
        <taxon>Streptomyces</taxon>
    </lineage>
</organism>
<comment type="caution">
    <text evidence="2">The sequence shown here is derived from an EMBL/GenBank/DDBJ whole genome shotgun (WGS) entry which is preliminary data.</text>
</comment>
<dbReference type="Proteomes" id="UP001500034">
    <property type="component" value="Unassembled WGS sequence"/>
</dbReference>
<protein>
    <recommendedName>
        <fullName evidence="1">Methyltransferase type 11 domain-containing protein</fullName>
    </recommendedName>
</protein>
<dbReference type="SUPFAM" id="SSF53335">
    <property type="entry name" value="S-adenosyl-L-methionine-dependent methyltransferases"/>
    <property type="match status" value="1"/>
</dbReference>
<dbReference type="InterPro" id="IPR029063">
    <property type="entry name" value="SAM-dependent_MTases_sf"/>
</dbReference>
<dbReference type="CDD" id="cd02440">
    <property type="entry name" value="AdoMet_MTases"/>
    <property type="match status" value="1"/>
</dbReference>
<feature type="domain" description="Methyltransferase type 11" evidence="1">
    <location>
        <begin position="55"/>
        <end position="145"/>
    </location>
</feature>
<keyword evidence="3" id="KW-1185">Reference proteome</keyword>
<gene>
    <name evidence="2" type="ORF">GCM10022384_63990</name>
</gene>
<evidence type="ECO:0000313" key="2">
    <source>
        <dbReference type="EMBL" id="GAA4009692.1"/>
    </source>
</evidence>
<dbReference type="PANTHER" id="PTHR43591">
    <property type="entry name" value="METHYLTRANSFERASE"/>
    <property type="match status" value="1"/>
</dbReference>
<dbReference type="Pfam" id="PF08241">
    <property type="entry name" value="Methyltransf_11"/>
    <property type="match status" value="1"/>
</dbReference>
<evidence type="ECO:0000259" key="1">
    <source>
        <dbReference type="Pfam" id="PF08241"/>
    </source>
</evidence>
<dbReference type="Gene3D" id="3.40.50.150">
    <property type="entry name" value="Vaccinia Virus protein VP39"/>
    <property type="match status" value="1"/>
</dbReference>
<accession>A0ABP7SC31</accession>